<dbReference type="EMBL" id="JXQQ01000047">
    <property type="protein sequence ID" value="KIQ28782.1"/>
    <property type="molecule type" value="Genomic_DNA"/>
</dbReference>
<gene>
    <name evidence="2" type="ORF">RT97_19825</name>
</gene>
<name>A0A0D0KRR5_VARPD</name>
<evidence type="ECO:0000313" key="2">
    <source>
        <dbReference type="EMBL" id="KIQ28782.1"/>
    </source>
</evidence>
<dbReference type="RefSeq" id="WP_042580534.1">
    <property type="nucleotide sequence ID" value="NZ_JXQQ01000047.1"/>
</dbReference>
<accession>A0A0D0KRR5</accession>
<organism evidence="2 3">
    <name type="scientific">Variovorax paradoxus</name>
    <dbReference type="NCBI Taxonomy" id="34073"/>
    <lineage>
        <taxon>Bacteria</taxon>
        <taxon>Pseudomonadati</taxon>
        <taxon>Pseudomonadota</taxon>
        <taxon>Betaproteobacteria</taxon>
        <taxon>Burkholderiales</taxon>
        <taxon>Comamonadaceae</taxon>
        <taxon>Variovorax</taxon>
    </lineage>
</organism>
<keyword evidence="1" id="KW-1133">Transmembrane helix</keyword>
<reference evidence="2 3" key="1">
    <citation type="submission" date="2014-12" db="EMBL/GenBank/DDBJ databases">
        <title>16Stimator: statistical estimation of ribosomal gene copy numbers from draft genome assemblies.</title>
        <authorList>
            <person name="Perisin M.A."/>
            <person name="Vetter M."/>
            <person name="Gilbert J.A."/>
            <person name="Bergelson J."/>
        </authorList>
    </citation>
    <scope>NUCLEOTIDE SEQUENCE [LARGE SCALE GENOMIC DNA]</scope>
    <source>
        <strain evidence="2 3">MEDvA23</strain>
    </source>
</reference>
<sequence>MLTGVAVLAGVAIALIVLSLLVAALLPRGHRAADALRRFAAMVPLLAVGAGMSVYLLAILAFVFLFPVLAIFYS</sequence>
<keyword evidence="1" id="KW-0472">Membrane</keyword>
<proteinExistence type="predicted"/>
<evidence type="ECO:0000313" key="3">
    <source>
        <dbReference type="Proteomes" id="UP000032067"/>
    </source>
</evidence>
<comment type="caution">
    <text evidence="2">The sequence shown here is derived from an EMBL/GenBank/DDBJ whole genome shotgun (WGS) entry which is preliminary data.</text>
</comment>
<feature type="transmembrane region" description="Helical" evidence="1">
    <location>
        <begin position="39"/>
        <end position="72"/>
    </location>
</feature>
<feature type="transmembrane region" description="Helical" evidence="1">
    <location>
        <begin position="6"/>
        <end position="27"/>
    </location>
</feature>
<keyword evidence="1" id="KW-0812">Transmembrane</keyword>
<protein>
    <submittedName>
        <fullName evidence="2">Uncharacterized protein</fullName>
    </submittedName>
</protein>
<evidence type="ECO:0000256" key="1">
    <source>
        <dbReference type="SAM" id="Phobius"/>
    </source>
</evidence>
<dbReference type="AlphaFoldDB" id="A0A0D0KRR5"/>
<dbReference type="Proteomes" id="UP000032067">
    <property type="component" value="Unassembled WGS sequence"/>
</dbReference>